<protein>
    <recommendedName>
        <fullName evidence="2">RING-type E3 ubiquitin transferase</fullName>
        <ecNumber evidence="2">2.3.2.27</ecNumber>
    </recommendedName>
</protein>
<dbReference type="PANTHER" id="PTHR46463">
    <property type="entry name" value="ZINC FINGER, RING/FYVE/PHD-TYPE"/>
    <property type="match status" value="1"/>
</dbReference>
<proteinExistence type="predicted"/>
<evidence type="ECO:0000256" key="3">
    <source>
        <dbReference type="ARBA" id="ARBA00022679"/>
    </source>
</evidence>
<keyword evidence="3" id="KW-0808">Transferase</keyword>
<dbReference type="GO" id="GO:0008270">
    <property type="term" value="F:zinc ion binding"/>
    <property type="evidence" value="ECO:0007669"/>
    <property type="project" value="UniProtKB-KW"/>
</dbReference>
<dbReference type="SUPFAM" id="SSF57850">
    <property type="entry name" value="RING/U-box"/>
    <property type="match status" value="1"/>
</dbReference>
<dbReference type="GO" id="GO:0061630">
    <property type="term" value="F:ubiquitin protein ligase activity"/>
    <property type="evidence" value="ECO:0007669"/>
    <property type="project" value="UniProtKB-EC"/>
</dbReference>
<reference evidence="10" key="1">
    <citation type="journal article" date="2023" name="GigaByte">
        <title>Genome assembly of the bearded iris, Iris pallida Lam.</title>
        <authorList>
            <person name="Bruccoleri R.E."/>
            <person name="Oakeley E.J."/>
            <person name="Faust A.M.E."/>
            <person name="Altorfer M."/>
            <person name="Dessus-Babus S."/>
            <person name="Burckhardt D."/>
            <person name="Oertli M."/>
            <person name="Naumann U."/>
            <person name="Petersen F."/>
            <person name="Wong J."/>
        </authorList>
    </citation>
    <scope>NUCLEOTIDE SEQUENCE</scope>
    <source>
        <strain evidence="10">GSM-AAB239-AS_SAM_17_03QT</strain>
    </source>
</reference>
<name>A0AAX6DLE8_IRIPA</name>
<comment type="catalytic activity">
    <reaction evidence="1">
        <text>S-ubiquitinyl-[E2 ubiquitin-conjugating enzyme]-L-cysteine + [acceptor protein]-L-lysine = [E2 ubiquitin-conjugating enzyme]-L-cysteine + N(6)-ubiquitinyl-[acceptor protein]-L-lysine.</text>
        <dbReference type="EC" id="2.3.2.27"/>
    </reaction>
</comment>
<evidence type="ECO:0000313" key="11">
    <source>
        <dbReference type="Proteomes" id="UP001140949"/>
    </source>
</evidence>
<gene>
    <name evidence="10" type="ORF">M6B38_238440</name>
</gene>
<dbReference type="PANTHER" id="PTHR46463:SF89">
    <property type="entry name" value="E3 UBIQUITIN-PROTEIN LIGASE RHB1A-RELATED"/>
    <property type="match status" value="1"/>
</dbReference>
<reference evidence="10" key="2">
    <citation type="submission" date="2023-04" db="EMBL/GenBank/DDBJ databases">
        <authorList>
            <person name="Bruccoleri R.E."/>
            <person name="Oakeley E.J."/>
            <person name="Faust A.-M."/>
            <person name="Dessus-Babus S."/>
            <person name="Altorfer M."/>
            <person name="Burckhardt D."/>
            <person name="Oertli M."/>
            <person name="Naumann U."/>
            <person name="Petersen F."/>
            <person name="Wong J."/>
        </authorList>
    </citation>
    <scope>NUCLEOTIDE SEQUENCE</scope>
    <source>
        <strain evidence="10">GSM-AAB239-AS_SAM_17_03QT</strain>
        <tissue evidence="10">Leaf</tissue>
    </source>
</reference>
<feature type="domain" description="RING-type" evidence="9">
    <location>
        <begin position="148"/>
        <end position="189"/>
    </location>
</feature>
<sequence length="195" mass="21694">MGACCSAGIRAEEDRTPLYYHCPRAFEGQEHFSFSHVAPATVSSGLYMNSSLQSSLPDSYREPPMPFPRDAGFAGSRTIPGSFINYGTKGSHMRKADSQMAGQAVPVDRFEIFDTCESLKGSETKTDGGKDSLQLNNYNASDSEEDVCPTCLEEYDSENPRIITKCQHHFHLSCILEWKERSDTCPICDEIMLIN</sequence>
<accession>A0AAX6DLE8</accession>
<keyword evidence="5 8" id="KW-0863">Zinc-finger</keyword>
<evidence type="ECO:0000256" key="2">
    <source>
        <dbReference type="ARBA" id="ARBA00012483"/>
    </source>
</evidence>
<evidence type="ECO:0000256" key="1">
    <source>
        <dbReference type="ARBA" id="ARBA00000900"/>
    </source>
</evidence>
<evidence type="ECO:0000256" key="6">
    <source>
        <dbReference type="ARBA" id="ARBA00022786"/>
    </source>
</evidence>
<evidence type="ECO:0000256" key="4">
    <source>
        <dbReference type="ARBA" id="ARBA00022723"/>
    </source>
</evidence>
<dbReference type="SMART" id="SM00184">
    <property type="entry name" value="RING"/>
    <property type="match status" value="1"/>
</dbReference>
<dbReference type="InterPro" id="IPR013083">
    <property type="entry name" value="Znf_RING/FYVE/PHD"/>
</dbReference>
<organism evidence="10 11">
    <name type="scientific">Iris pallida</name>
    <name type="common">Sweet iris</name>
    <dbReference type="NCBI Taxonomy" id="29817"/>
    <lineage>
        <taxon>Eukaryota</taxon>
        <taxon>Viridiplantae</taxon>
        <taxon>Streptophyta</taxon>
        <taxon>Embryophyta</taxon>
        <taxon>Tracheophyta</taxon>
        <taxon>Spermatophyta</taxon>
        <taxon>Magnoliopsida</taxon>
        <taxon>Liliopsida</taxon>
        <taxon>Asparagales</taxon>
        <taxon>Iridaceae</taxon>
        <taxon>Iridoideae</taxon>
        <taxon>Irideae</taxon>
        <taxon>Iris</taxon>
    </lineage>
</organism>
<evidence type="ECO:0000256" key="8">
    <source>
        <dbReference type="PROSITE-ProRule" id="PRU00175"/>
    </source>
</evidence>
<evidence type="ECO:0000256" key="7">
    <source>
        <dbReference type="ARBA" id="ARBA00022833"/>
    </source>
</evidence>
<keyword evidence="11" id="KW-1185">Reference proteome</keyword>
<evidence type="ECO:0000259" key="9">
    <source>
        <dbReference type="PROSITE" id="PS50089"/>
    </source>
</evidence>
<evidence type="ECO:0000256" key="5">
    <source>
        <dbReference type="ARBA" id="ARBA00022771"/>
    </source>
</evidence>
<dbReference type="PROSITE" id="PS50089">
    <property type="entry name" value="ZF_RING_2"/>
    <property type="match status" value="1"/>
</dbReference>
<keyword evidence="6" id="KW-0833">Ubl conjugation pathway</keyword>
<dbReference type="Pfam" id="PF13639">
    <property type="entry name" value="zf-RING_2"/>
    <property type="match status" value="1"/>
</dbReference>
<dbReference type="Gene3D" id="3.30.40.10">
    <property type="entry name" value="Zinc/RING finger domain, C3HC4 (zinc finger)"/>
    <property type="match status" value="1"/>
</dbReference>
<keyword evidence="4" id="KW-0479">Metal-binding</keyword>
<dbReference type="CDD" id="cd23116">
    <property type="entry name" value="RING-H2_AIRP1-like"/>
    <property type="match status" value="1"/>
</dbReference>
<dbReference type="Proteomes" id="UP001140949">
    <property type="component" value="Unassembled WGS sequence"/>
</dbReference>
<dbReference type="EMBL" id="JANAVB010043419">
    <property type="protein sequence ID" value="KAJ6792597.1"/>
    <property type="molecule type" value="Genomic_DNA"/>
</dbReference>
<dbReference type="AlphaFoldDB" id="A0AAX6DLE8"/>
<comment type="caution">
    <text evidence="10">The sequence shown here is derived from an EMBL/GenBank/DDBJ whole genome shotgun (WGS) entry which is preliminary data.</text>
</comment>
<dbReference type="EC" id="2.3.2.27" evidence="2"/>
<dbReference type="InterPro" id="IPR001841">
    <property type="entry name" value="Znf_RING"/>
</dbReference>
<evidence type="ECO:0000313" key="10">
    <source>
        <dbReference type="EMBL" id="KAJ6792597.1"/>
    </source>
</evidence>
<keyword evidence="7" id="KW-0862">Zinc</keyword>